<reference evidence="3 4" key="1">
    <citation type="journal article" date="2017" name="Mycologia">
        <title>Bifiguratus adelaidae, gen. et sp. nov., a new member of Mucoromycotina in endophytic and soil-dwelling habitats.</title>
        <authorList>
            <person name="Torres-Cruz T.J."/>
            <person name="Billingsley Tobias T.L."/>
            <person name="Almatruk M."/>
            <person name="Hesse C."/>
            <person name="Kuske C.R."/>
            <person name="Desiro A."/>
            <person name="Benucci G.M."/>
            <person name="Bonito G."/>
            <person name="Stajich J.E."/>
            <person name="Dunlap C."/>
            <person name="Arnold A.E."/>
            <person name="Porras-Alfaro A."/>
        </authorList>
    </citation>
    <scope>NUCLEOTIDE SEQUENCE [LARGE SCALE GENOMIC DNA]</scope>
    <source>
        <strain evidence="3 4">AZ0501</strain>
    </source>
</reference>
<feature type="non-terminal residue" evidence="3">
    <location>
        <position position="719"/>
    </location>
</feature>
<feature type="region of interest" description="Disordered" evidence="1">
    <location>
        <begin position="155"/>
        <end position="186"/>
    </location>
</feature>
<dbReference type="InterPro" id="IPR043153">
    <property type="entry name" value="DENN_C"/>
</dbReference>
<dbReference type="SMART" id="SM00800">
    <property type="entry name" value="uDENN"/>
    <property type="match status" value="1"/>
</dbReference>
<evidence type="ECO:0000256" key="1">
    <source>
        <dbReference type="SAM" id="MobiDB-lite"/>
    </source>
</evidence>
<dbReference type="SMART" id="SM00799">
    <property type="entry name" value="DENN"/>
    <property type="match status" value="1"/>
</dbReference>
<dbReference type="InterPro" id="IPR001194">
    <property type="entry name" value="cDENN_dom"/>
</dbReference>
<comment type="caution">
    <text evidence="3">The sequence shown here is derived from an EMBL/GenBank/DDBJ whole genome shotgun (WGS) entry which is preliminary data.</text>
</comment>
<dbReference type="Pfam" id="PF03456">
    <property type="entry name" value="uDENN"/>
    <property type="match status" value="1"/>
</dbReference>
<feature type="domain" description="UDENN" evidence="2">
    <location>
        <begin position="262"/>
        <end position="719"/>
    </location>
</feature>
<dbReference type="InterPro" id="IPR005113">
    <property type="entry name" value="uDENN_dom"/>
</dbReference>
<evidence type="ECO:0000313" key="3">
    <source>
        <dbReference type="EMBL" id="OZJ02123.1"/>
    </source>
</evidence>
<dbReference type="PANTHER" id="PTHR12296:SF21">
    <property type="entry name" value="DENN DOMAIN-CONTAINING PROTEIN 3"/>
    <property type="match status" value="1"/>
</dbReference>
<feature type="compositionally biased region" description="Basic and acidic residues" evidence="1">
    <location>
        <begin position="171"/>
        <end position="180"/>
    </location>
</feature>
<keyword evidence="4" id="KW-1185">Reference proteome</keyword>
<dbReference type="Pfam" id="PF02141">
    <property type="entry name" value="DENN"/>
    <property type="match status" value="1"/>
</dbReference>
<dbReference type="Gene3D" id="3.30.450.200">
    <property type="match status" value="1"/>
</dbReference>
<dbReference type="InterPro" id="IPR037516">
    <property type="entry name" value="Tripartite_DENN"/>
</dbReference>
<feature type="region of interest" description="Disordered" evidence="1">
    <location>
        <begin position="97"/>
        <end position="120"/>
    </location>
</feature>
<feature type="compositionally biased region" description="Polar residues" evidence="1">
    <location>
        <begin position="159"/>
        <end position="170"/>
    </location>
</feature>
<gene>
    <name evidence="3" type="ORF">BZG36_04744</name>
</gene>
<dbReference type="GO" id="GO:0031410">
    <property type="term" value="C:cytoplasmic vesicle"/>
    <property type="evidence" value="ECO:0007669"/>
    <property type="project" value="TreeGrafter"/>
</dbReference>
<dbReference type="Proteomes" id="UP000242875">
    <property type="component" value="Unassembled WGS sequence"/>
</dbReference>
<organism evidence="3 4">
    <name type="scientific">Bifiguratus adelaidae</name>
    <dbReference type="NCBI Taxonomy" id="1938954"/>
    <lineage>
        <taxon>Eukaryota</taxon>
        <taxon>Fungi</taxon>
        <taxon>Fungi incertae sedis</taxon>
        <taxon>Mucoromycota</taxon>
        <taxon>Mucoromycotina</taxon>
        <taxon>Endogonomycetes</taxon>
        <taxon>Endogonales</taxon>
        <taxon>Endogonales incertae sedis</taxon>
        <taxon>Bifiguratus</taxon>
    </lineage>
</organism>
<name>A0A261XUX4_9FUNG</name>
<evidence type="ECO:0000259" key="2">
    <source>
        <dbReference type="PROSITE" id="PS50211"/>
    </source>
</evidence>
<dbReference type="GO" id="GO:0032483">
    <property type="term" value="P:regulation of Rab protein signal transduction"/>
    <property type="evidence" value="ECO:0007669"/>
    <property type="project" value="TreeGrafter"/>
</dbReference>
<dbReference type="AlphaFoldDB" id="A0A261XUX4"/>
<sequence length="719" mass="79794">MVVPVNIPGEKTSNQLAEYFFIVGVSDTQVVSAGSAHCQSGDYLSAAPLAATSSAPKVASPTAKDALDPNEANVLDHIQTVIEHFGQDRDAARSSLIQADGEENKASIPPQSRARNRSESVSAAAILFPDGNRPPITKSLSDGIPELITETFKPPFLTASKSTPGQTMTKQDLENLRNSEDGENNVSEVREKYTASKASGIDSSVESAQIAKMSQSDAPKEEAQRLQINDVTNEQGPNVPKPHYTTIEAAKVTARKPKDTEEDHEKGSGHFLETKFIPSVLSRYPPADPAQEAKGKKTPFPEYISMFCFPKEIQLIHQTRPPPSTYHSFAMTDEQGNKSYAVCVIAYEKASDLVNKTIVDANNHYIKTHMTQDQIEYASHLSERMTEELQLIASLKTIIRDIPDEMNILERQNALTGIKESEEKLALYRELFKEVEWAAFDPSDPAHTIWVPKCLGVVSSMPWFDVLSDWCRIAVHETLGPENRRGDFIARKVLLESAVVNLIEEIPIPPPGKYEISMTVAQQTLYLSRPAINQVRSLKNFSLYPYFRCLSHHNIVVILEAILAEGKIIFLSKHTQMLTLAAESSLILAYPFYWPFVYIPVLPDRLMTCLQAPVPYIVGVQGNMASLDQPPDDAVIVDLDQNKIFAVEQPLALPDRQRSKLLITLDEVAPLHYSHHKVPFGPPPSVQYSFPNDRLPLFSTLSQRNTSVPITRRESTSSG</sequence>
<accession>A0A261XUX4</accession>
<dbReference type="EMBL" id="MVBO01000187">
    <property type="protein sequence ID" value="OZJ02123.1"/>
    <property type="molecule type" value="Genomic_DNA"/>
</dbReference>
<evidence type="ECO:0000313" key="4">
    <source>
        <dbReference type="Proteomes" id="UP000242875"/>
    </source>
</evidence>
<dbReference type="PANTHER" id="PTHR12296">
    <property type="entry name" value="DENN DOMAIN-CONTAINING PROTEIN 4"/>
    <property type="match status" value="1"/>
</dbReference>
<proteinExistence type="predicted"/>
<dbReference type="OrthoDB" id="6019893at2759"/>
<dbReference type="PROSITE" id="PS50211">
    <property type="entry name" value="DENN"/>
    <property type="match status" value="1"/>
</dbReference>
<dbReference type="InterPro" id="IPR051696">
    <property type="entry name" value="DENN_Domain_GEFs"/>
</dbReference>
<protein>
    <recommendedName>
        <fullName evidence="2">UDENN domain-containing protein</fullName>
    </recommendedName>
</protein>
<dbReference type="Gene3D" id="3.40.50.11500">
    <property type="match status" value="1"/>
</dbReference>